<protein>
    <submittedName>
        <fullName evidence="1">Phage portal protein</fullName>
    </submittedName>
</protein>
<accession>A0A162EWA8</accession>
<organism evidence="1 2">
    <name type="scientific">Alkalihalobacillus trypoxylicola</name>
    <dbReference type="NCBI Taxonomy" id="519424"/>
    <lineage>
        <taxon>Bacteria</taxon>
        <taxon>Bacillati</taxon>
        <taxon>Bacillota</taxon>
        <taxon>Bacilli</taxon>
        <taxon>Bacillales</taxon>
        <taxon>Bacillaceae</taxon>
        <taxon>Alkalihalobacillus</taxon>
    </lineage>
</organism>
<name>A0A162EWA8_9BACI</name>
<sequence>MSKIEEMSSYLPLFLTELREMKEILLSEAPEIENQQHLIFDTLDQFFISTATWSLNRWEHKLNVERIANDTIENRRARCLNKTSNIPPVTYRSLERAVNRFLKNPSAFIRLVPEDYQLNVDMNMDDMQYIDMIVEVLESMKPAHLVYTLRAALNNSIKIQNEVIINFRRYRRVREMRVGLSVTRDNNEVILR</sequence>
<dbReference type="Pfam" id="PF10076">
    <property type="entry name" value="Phage_Mu_Gp48"/>
    <property type="match status" value="1"/>
</dbReference>
<dbReference type="STRING" id="519424.AZF04_15345"/>
<gene>
    <name evidence="1" type="ORF">AZF04_15345</name>
</gene>
<dbReference type="OrthoDB" id="1629754at2"/>
<dbReference type="Proteomes" id="UP000075806">
    <property type="component" value="Unassembled WGS sequence"/>
</dbReference>
<evidence type="ECO:0000313" key="2">
    <source>
        <dbReference type="Proteomes" id="UP000075806"/>
    </source>
</evidence>
<proteinExistence type="predicted"/>
<dbReference type="RefSeq" id="WP_061947697.1">
    <property type="nucleotide sequence ID" value="NZ_LTAO01000004.1"/>
</dbReference>
<keyword evidence="2" id="KW-1185">Reference proteome</keyword>
<comment type="caution">
    <text evidence="1">The sequence shown here is derived from an EMBL/GenBank/DDBJ whole genome shotgun (WGS) entry which is preliminary data.</text>
</comment>
<dbReference type="EMBL" id="LTAO01000004">
    <property type="protein sequence ID" value="KYG33887.1"/>
    <property type="molecule type" value="Genomic_DNA"/>
</dbReference>
<reference evidence="1" key="1">
    <citation type="submission" date="2016-02" db="EMBL/GenBank/DDBJ databases">
        <title>Genome sequence of Bacillus trypoxylicola KCTC 13244(T).</title>
        <authorList>
            <person name="Jeong H."/>
            <person name="Park S.-H."/>
            <person name="Choi S.-K."/>
        </authorList>
    </citation>
    <scope>NUCLEOTIDE SEQUENCE [LARGE SCALE GENOMIC DNA]</scope>
    <source>
        <strain evidence="1">KCTC 13244</strain>
    </source>
</reference>
<evidence type="ECO:0000313" key="1">
    <source>
        <dbReference type="EMBL" id="KYG33887.1"/>
    </source>
</evidence>
<dbReference type="AlphaFoldDB" id="A0A162EWA8"/>
<dbReference type="InterPro" id="IPR018755">
    <property type="entry name" value="Phage_Mu_Gp48"/>
</dbReference>